<keyword evidence="4" id="KW-1185">Reference proteome</keyword>
<gene>
    <name evidence="3" type="ORF">HNP84_006307</name>
</gene>
<feature type="domain" description="Roadblock/LAMTOR2" evidence="2">
    <location>
        <begin position="11"/>
        <end position="120"/>
    </location>
</feature>
<evidence type="ECO:0000259" key="2">
    <source>
        <dbReference type="SMART" id="SM00960"/>
    </source>
</evidence>
<dbReference type="Proteomes" id="UP000578449">
    <property type="component" value="Unassembled WGS sequence"/>
</dbReference>
<feature type="region of interest" description="Disordered" evidence="1">
    <location>
        <begin position="151"/>
        <end position="177"/>
    </location>
</feature>
<dbReference type="SUPFAM" id="SSF103196">
    <property type="entry name" value="Roadblock/LC7 domain"/>
    <property type="match status" value="1"/>
</dbReference>
<dbReference type="SMART" id="SM00960">
    <property type="entry name" value="Robl_LC7"/>
    <property type="match status" value="1"/>
</dbReference>
<dbReference type="EMBL" id="JACHGN010000014">
    <property type="protein sequence ID" value="MBB5136560.1"/>
    <property type="molecule type" value="Genomic_DNA"/>
</dbReference>
<proteinExistence type="predicted"/>
<organism evidence="3 4">
    <name type="scientific">Thermocatellispora tengchongensis</name>
    <dbReference type="NCBI Taxonomy" id="1073253"/>
    <lineage>
        <taxon>Bacteria</taxon>
        <taxon>Bacillati</taxon>
        <taxon>Actinomycetota</taxon>
        <taxon>Actinomycetes</taxon>
        <taxon>Streptosporangiales</taxon>
        <taxon>Streptosporangiaceae</taxon>
        <taxon>Thermocatellispora</taxon>
    </lineage>
</organism>
<feature type="region of interest" description="Disordered" evidence="1">
    <location>
        <begin position="40"/>
        <end position="66"/>
    </location>
</feature>
<reference evidence="3 4" key="1">
    <citation type="submission" date="2020-08" db="EMBL/GenBank/DDBJ databases">
        <title>Genomic Encyclopedia of Type Strains, Phase IV (KMG-IV): sequencing the most valuable type-strain genomes for metagenomic binning, comparative biology and taxonomic classification.</title>
        <authorList>
            <person name="Goeker M."/>
        </authorList>
    </citation>
    <scope>NUCLEOTIDE SEQUENCE [LARGE SCALE GENOMIC DNA]</scope>
    <source>
        <strain evidence="3 4">DSM 45615</strain>
    </source>
</reference>
<evidence type="ECO:0000256" key="1">
    <source>
        <dbReference type="SAM" id="MobiDB-lite"/>
    </source>
</evidence>
<comment type="caution">
    <text evidence="3">The sequence shown here is derived from an EMBL/GenBank/DDBJ whole genome shotgun (WGS) entry which is preliminary data.</text>
</comment>
<dbReference type="Gene3D" id="3.30.450.30">
    <property type="entry name" value="Dynein light chain 2a, cytoplasmic"/>
    <property type="match status" value="1"/>
</dbReference>
<dbReference type="InterPro" id="IPR004942">
    <property type="entry name" value="Roadblock/LAMTOR2_dom"/>
</dbReference>
<feature type="compositionally biased region" description="Polar residues" evidence="1">
    <location>
        <begin position="160"/>
        <end position="177"/>
    </location>
</feature>
<dbReference type="Pfam" id="PF03259">
    <property type="entry name" value="Robl_LC7"/>
    <property type="match status" value="1"/>
</dbReference>
<name>A0A840PGE8_9ACTN</name>
<protein>
    <recommendedName>
        <fullName evidence="2">Roadblock/LAMTOR2 domain-containing protein</fullName>
    </recommendedName>
</protein>
<dbReference type="AlphaFoldDB" id="A0A840PGE8"/>
<evidence type="ECO:0000313" key="3">
    <source>
        <dbReference type="EMBL" id="MBB5136560.1"/>
    </source>
</evidence>
<dbReference type="RefSeq" id="WP_312926064.1">
    <property type="nucleotide sequence ID" value="NZ_BAABIX010000011.1"/>
</dbReference>
<sequence>MGTTDEVRAEVHAQMRLLRERAPEVRGSIACSVDGLTIARDPEAAPDARGSGDERTGDEHAADTDLAERSAALSSALLALSRRMITMIGYGGFEETLITGTEGYAACYTAGPSVVLTVLAGPGANLGLLRLEGRKTAEKVAAIASRAPLGAAPPIAHHANPSNGGRTWPESTSLSRR</sequence>
<feature type="compositionally biased region" description="Basic and acidic residues" evidence="1">
    <location>
        <begin position="50"/>
        <end position="66"/>
    </location>
</feature>
<accession>A0A840PGE8</accession>
<evidence type="ECO:0000313" key="4">
    <source>
        <dbReference type="Proteomes" id="UP000578449"/>
    </source>
</evidence>